<organism evidence="2 3">
    <name type="scientific">Levilactobacillus paucivorans</name>
    <dbReference type="NCBI Taxonomy" id="616990"/>
    <lineage>
        <taxon>Bacteria</taxon>
        <taxon>Bacillati</taxon>
        <taxon>Bacillota</taxon>
        <taxon>Bacilli</taxon>
        <taxon>Lactobacillales</taxon>
        <taxon>Lactobacillaceae</taxon>
        <taxon>Levilactobacillus</taxon>
    </lineage>
</organism>
<evidence type="ECO:0000256" key="1">
    <source>
        <dbReference type="SAM" id="SignalP"/>
    </source>
</evidence>
<dbReference type="OrthoDB" id="2318276at2"/>
<dbReference type="PATRIC" id="fig|616990.3.peg.903"/>
<evidence type="ECO:0000313" key="3">
    <source>
        <dbReference type="Proteomes" id="UP000051906"/>
    </source>
</evidence>
<protein>
    <recommendedName>
        <fullName evidence="4">Lipoprotein</fullName>
    </recommendedName>
</protein>
<dbReference type="PROSITE" id="PS51257">
    <property type="entry name" value="PROKAR_LIPOPROTEIN"/>
    <property type="match status" value="1"/>
</dbReference>
<evidence type="ECO:0008006" key="4">
    <source>
        <dbReference type="Google" id="ProtNLM"/>
    </source>
</evidence>
<comment type="caution">
    <text evidence="2">The sequence shown here is derived from an EMBL/GenBank/DDBJ whole genome shotgun (WGS) entry which is preliminary data.</text>
</comment>
<reference evidence="2 3" key="1">
    <citation type="journal article" date="2015" name="Genome Announc.">
        <title>Expanding the biotechnology potential of lactobacilli through comparative genomics of 213 strains and associated genera.</title>
        <authorList>
            <person name="Sun Z."/>
            <person name="Harris H.M."/>
            <person name="McCann A."/>
            <person name="Guo C."/>
            <person name="Argimon S."/>
            <person name="Zhang W."/>
            <person name="Yang X."/>
            <person name="Jeffery I.B."/>
            <person name="Cooney J.C."/>
            <person name="Kagawa T.F."/>
            <person name="Liu W."/>
            <person name="Song Y."/>
            <person name="Salvetti E."/>
            <person name="Wrobel A."/>
            <person name="Rasinkangas P."/>
            <person name="Parkhill J."/>
            <person name="Rea M.C."/>
            <person name="O'Sullivan O."/>
            <person name="Ritari J."/>
            <person name="Douillard F.P."/>
            <person name="Paul Ross R."/>
            <person name="Yang R."/>
            <person name="Briner A.E."/>
            <person name="Felis G.E."/>
            <person name="de Vos W.M."/>
            <person name="Barrangou R."/>
            <person name="Klaenhammer T.R."/>
            <person name="Caufield P.W."/>
            <person name="Cui Y."/>
            <person name="Zhang H."/>
            <person name="O'Toole P.W."/>
        </authorList>
    </citation>
    <scope>NUCLEOTIDE SEQUENCE [LARGE SCALE GENOMIC DNA]</scope>
    <source>
        <strain evidence="2 3">DSM 22467</strain>
    </source>
</reference>
<keyword evidence="3" id="KW-1185">Reference proteome</keyword>
<dbReference type="Proteomes" id="UP000051906">
    <property type="component" value="Unassembled WGS sequence"/>
</dbReference>
<feature type="signal peptide" evidence="1">
    <location>
        <begin position="1"/>
        <end position="21"/>
    </location>
</feature>
<sequence length="174" mass="20020">MSKKIWATSLMAILASFTLTACGAKSTVTTHQPQPTTTKPKIKPLTVSELQHDKSLTYATIIYFAIHHTKLPRWQEVADMQAGWQVEIYPHRGSRKYLVWPDQHITSAQKNLAPNWFTMKNQQVIYDSFIVHSFRKDQTATTTLTKIVKQINHDHAEKKVRHMPHNLAIINHAK</sequence>
<accession>A0A0R2LSX9</accession>
<proteinExistence type="predicted"/>
<gene>
    <name evidence="2" type="ORF">IV54_GL000830</name>
</gene>
<evidence type="ECO:0000313" key="2">
    <source>
        <dbReference type="EMBL" id="KRO04805.1"/>
    </source>
</evidence>
<feature type="chain" id="PRO_5038369362" description="Lipoprotein" evidence="1">
    <location>
        <begin position="22"/>
        <end position="174"/>
    </location>
</feature>
<dbReference type="RefSeq" id="WP_157054326.1">
    <property type="nucleotide sequence ID" value="NZ_JQCA01000024.1"/>
</dbReference>
<name>A0A0R2LSX9_9LACO</name>
<keyword evidence="1" id="KW-0732">Signal</keyword>
<dbReference type="AlphaFoldDB" id="A0A0R2LSX9"/>
<dbReference type="EMBL" id="JQCA01000024">
    <property type="protein sequence ID" value="KRO04805.1"/>
    <property type="molecule type" value="Genomic_DNA"/>
</dbReference>